<protein>
    <submittedName>
        <fullName evidence="1">Orf61</fullName>
    </submittedName>
</protein>
<dbReference type="SUPFAM" id="SSF47729">
    <property type="entry name" value="IHF-like DNA-binding proteins"/>
    <property type="match status" value="1"/>
</dbReference>
<dbReference type="EMBL" id="AY682195">
    <property type="protein sequence ID" value="AAV35881.1"/>
    <property type="molecule type" value="Genomic_DNA"/>
</dbReference>
<gene>
    <name evidence="1" type="ORF">orf61</name>
</gene>
<proteinExistence type="predicted"/>
<reference evidence="1 2" key="1">
    <citation type="journal article" date="2004" name="J. Bacteriol.">
        <title>Lactobacillus plantarum bacteriophage LP65: a new member of the SPO1-like genus of the family Myoviridae.</title>
        <authorList>
            <person name="Chibani-Chennoufi S."/>
            <person name="Dillmann M.L."/>
            <person name="Marvin-Guy L."/>
            <person name="Rami-Shojaei S."/>
            <person name="Brussow H."/>
        </authorList>
    </citation>
    <scope>NUCLEOTIDE SEQUENCE</scope>
</reference>
<evidence type="ECO:0000313" key="1">
    <source>
        <dbReference type="EMBL" id="AAV35881.1"/>
    </source>
</evidence>
<dbReference type="Proteomes" id="UP000002117">
    <property type="component" value="Segment"/>
</dbReference>
<dbReference type="InterPro" id="IPR010992">
    <property type="entry name" value="IHF-like_DNA-bd_dom_sf"/>
</dbReference>
<dbReference type="RefSeq" id="YP_164696.1">
    <property type="nucleotide sequence ID" value="NC_006565.1"/>
</dbReference>
<sequence length="148" mass="16942">MKRGHNTIKGIPVSYNLDDISETVKYLYEEETGKRISYKDVRLISKLFTESIYDELTKHGDKDNTLVSIKLGKLGKITRDIAMERYISNNIESYKKNSGKVVAPKRYVVRFKVGSNLASKVNVYAKKPNGSYDYGKFNNVSKDSKLFK</sequence>
<keyword evidence="2" id="KW-1185">Reference proteome</keyword>
<accession>Q5ULQ3</accession>
<dbReference type="KEGG" id="vg:3197328"/>
<dbReference type="GO" id="GO:0003677">
    <property type="term" value="F:DNA binding"/>
    <property type="evidence" value="ECO:0007669"/>
    <property type="project" value="InterPro"/>
</dbReference>
<dbReference type="Gene3D" id="4.10.520.10">
    <property type="entry name" value="IHF-like DNA-binding proteins"/>
    <property type="match status" value="1"/>
</dbReference>
<organism evidence="1 2">
    <name type="scientific">Lactobacillus phage LP65</name>
    <dbReference type="NCBI Taxonomy" id="2892344"/>
    <lineage>
        <taxon>Viruses</taxon>
        <taxon>Duplodnaviria</taxon>
        <taxon>Heunggongvirae</taxon>
        <taxon>Uroviricota</taxon>
        <taxon>Caudoviricetes</taxon>
        <taxon>Herelleviridae</taxon>
        <taxon>Salchichonvirus</taxon>
        <taxon>Salchichonvirus LP65</taxon>
    </lineage>
</organism>
<evidence type="ECO:0000313" key="2">
    <source>
        <dbReference type="Proteomes" id="UP000002117"/>
    </source>
</evidence>
<name>Q5ULQ3_9CAUD</name>